<accession>A0A448YLR5</accession>
<proteinExistence type="inferred from homology"/>
<dbReference type="EMBL" id="CAACVR010000013">
    <property type="protein sequence ID" value="VEU21837.1"/>
    <property type="molecule type" value="Genomic_DNA"/>
</dbReference>
<keyword evidence="2" id="KW-0689">Ribosomal protein</keyword>
<dbReference type="STRING" id="13370.A0A448YLR5"/>
<gene>
    <name evidence="5" type="ORF">BRENAR_LOCUS2569</name>
</gene>
<dbReference type="Pfam" id="PF00276">
    <property type="entry name" value="Ribosomal_L23"/>
    <property type="match status" value="1"/>
</dbReference>
<dbReference type="InParanoid" id="A0A448YLR5"/>
<organism evidence="5 6">
    <name type="scientific">Brettanomyces naardenensis</name>
    <name type="common">Yeast</name>
    <dbReference type="NCBI Taxonomy" id="13370"/>
    <lineage>
        <taxon>Eukaryota</taxon>
        <taxon>Fungi</taxon>
        <taxon>Dikarya</taxon>
        <taxon>Ascomycota</taxon>
        <taxon>Saccharomycotina</taxon>
        <taxon>Pichiomycetes</taxon>
        <taxon>Pichiales</taxon>
        <taxon>Pichiaceae</taxon>
        <taxon>Brettanomyces</taxon>
    </lineage>
</organism>
<comment type="similarity">
    <text evidence="1">Belongs to the universal ribosomal protein uL23 family.</text>
</comment>
<dbReference type="GO" id="GO:0003735">
    <property type="term" value="F:structural constituent of ribosome"/>
    <property type="evidence" value="ECO:0007669"/>
    <property type="project" value="InterPro"/>
</dbReference>
<name>A0A448YLR5_BRENA</name>
<dbReference type="SUPFAM" id="SSF54189">
    <property type="entry name" value="Ribosomal proteins S24e, L23 and L15e"/>
    <property type="match status" value="1"/>
</dbReference>
<dbReference type="Proteomes" id="UP000290900">
    <property type="component" value="Unassembled WGS sequence"/>
</dbReference>
<reference evidence="5 6" key="1">
    <citation type="submission" date="2018-12" db="EMBL/GenBank/DDBJ databases">
        <authorList>
            <person name="Tiukova I."/>
            <person name="Dainat J."/>
        </authorList>
    </citation>
    <scope>NUCLEOTIDE SEQUENCE [LARGE SCALE GENOMIC DNA]</scope>
</reference>
<keyword evidence="6" id="KW-1185">Reference proteome</keyword>
<evidence type="ECO:0000256" key="3">
    <source>
        <dbReference type="ARBA" id="ARBA00023274"/>
    </source>
</evidence>
<protein>
    <recommendedName>
        <fullName evidence="4">Large ribosomal subunit protein uL23m</fullName>
    </recommendedName>
</protein>
<dbReference type="Gene3D" id="3.30.70.330">
    <property type="match status" value="1"/>
</dbReference>
<sequence length="250" mass="28924">MLARLTSSGSSLFGGVTSVAKRTIIIGRWKPFPQRKKPESDRSKRTLKSKKIVEFVRDAIDSDEPNFKVGAREIYFPSARVCLLRPNAKHTPYQAKFIVPKSFNKLDLRDYLWHIYNLRVLNITSTLTAATFDRSLPIPYRTRYRSPQVKKMTVDLIDPFVWPAESADFKAEKELVDDLKIFREDKQTAIGSDKKKPTEAFGGILDPEPRAMNFIAKGIRRQMRNSKRRDISEKKKLDAEKFIDQYIPLQ</sequence>
<evidence type="ECO:0000313" key="6">
    <source>
        <dbReference type="Proteomes" id="UP000290900"/>
    </source>
</evidence>
<dbReference type="InterPro" id="IPR012677">
    <property type="entry name" value="Nucleotide-bd_a/b_plait_sf"/>
</dbReference>
<dbReference type="InterPro" id="IPR012678">
    <property type="entry name" value="Ribosomal_uL23/eL15/eS24_sf"/>
</dbReference>
<dbReference type="InterPro" id="IPR013025">
    <property type="entry name" value="Ribosomal_uL23-like"/>
</dbReference>
<keyword evidence="3" id="KW-0687">Ribonucleoprotein</keyword>
<dbReference type="OrthoDB" id="275582at2759"/>
<evidence type="ECO:0000256" key="4">
    <source>
        <dbReference type="ARBA" id="ARBA00039977"/>
    </source>
</evidence>
<evidence type="ECO:0000256" key="1">
    <source>
        <dbReference type="ARBA" id="ARBA00006700"/>
    </source>
</evidence>
<dbReference type="GO" id="GO:0032543">
    <property type="term" value="P:mitochondrial translation"/>
    <property type="evidence" value="ECO:0007669"/>
    <property type="project" value="TreeGrafter"/>
</dbReference>
<dbReference type="GO" id="GO:0005762">
    <property type="term" value="C:mitochondrial large ribosomal subunit"/>
    <property type="evidence" value="ECO:0007669"/>
    <property type="project" value="TreeGrafter"/>
</dbReference>
<dbReference type="FunCoup" id="A0A448YLR5">
    <property type="interactions" value="257"/>
</dbReference>
<dbReference type="PANTHER" id="PTHR12059">
    <property type="entry name" value="RIBOSOMAL PROTEIN L23-RELATED"/>
    <property type="match status" value="1"/>
</dbReference>
<dbReference type="AlphaFoldDB" id="A0A448YLR5"/>
<dbReference type="PANTHER" id="PTHR12059:SF5">
    <property type="entry name" value="LARGE RIBOSOMAL SUBUNIT PROTEIN UL23M"/>
    <property type="match status" value="1"/>
</dbReference>
<evidence type="ECO:0000313" key="5">
    <source>
        <dbReference type="EMBL" id="VEU21837.1"/>
    </source>
</evidence>
<dbReference type="FunFam" id="3.30.70.330:FF:000614">
    <property type="entry name" value="Mrp20p"/>
    <property type="match status" value="1"/>
</dbReference>
<evidence type="ECO:0000256" key="2">
    <source>
        <dbReference type="ARBA" id="ARBA00022980"/>
    </source>
</evidence>